<evidence type="ECO:0000256" key="1">
    <source>
        <dbReference type="ARBA" id="ARBA00003130"/>
    </source>
</evidence>
<dbReference type="PhylomeDB" id="T1INP3"/>
<dbReference type="SUPFAM" id="SSF55159">
    <property type="entry name" value="eIF1-like"/>
    <property type="match status" value="1"/>
</dbReference>
<dbReference type="FunFam" id="3.30.780.10:FF:000010">
    <property type="entry name" value="Protein translation factor SUI1"/>
    <property type="match status" value="1"/>
</dbReference>
<dbReference type="PANTHER" id="PTHR10388">
    <property type="entry name" value="EUKARYOTIC TRANSLATION INITIATION FACTOR SUI1"/>
    <property type="match status" value="1"/>
</dbReference>
<dbReference type="InterPro" id="IPR005874">
    <property type="entry name" value="SUI1_euk"/>
</dbReference>
<dbReference type="eggNOG" id="KOG1770">
    <property type="taxonomic scope" value="Eukaryota"/>
</dbReference>
<comment type="similarity">
    <text evidence="2">Belongs to the SUI1 family.</text>
</comment>
<dbReference type="Proteomes" id="UP000014500">
    <property type="component" value="Unassembled WGS sequence"/>
</dbReference>
<dbReference type="Gene3D" id="3.30.780.10">
    <property type="entry name" value="SUI1-like domain"/>
    <property type="match status" value="1"/>
</dbReference>
<dbReference type="HOGENOM" id="CLU_082805_3_0_1"/>
<evidence type="ECO:0000313" key="9">
    <source>
        <dbReference type="Proteomes" id="UP000014500"/>
    </source>
</evidence>
<dbReference type="GO" id="GO:0003743">
    <property type="term" value="F:translation initiation factor activity"/>
    <property type="evidence" value="ECO:0007669"/>
    <property type="project" value="InterPro"/>
</dbReference>
<evidence type="ECO:0000256" key="6">
    <source>
        <dbReference type="ARBA" id="ARBA00071306"/>
    </source>
</evidence>
<protein>
    <recommendedName>
        <fullName evidence="6">Eukaryotic translation initiation factor eIF1</fullName>
    </recommendedName>
    <alternativeName>
        <fullName evidence="5">Protein translation factor SUI1 homolog</fullName>
    </alternativeName>
</protein>
<keyword evidence="9" id="KW-1185">Reference proteome</keyword>
<dbReference type="Pfam" id="PF01253">
    <property type="entry name" value="SUI1"/>
    <property type="match status" value="1"/>
</dbReference>
<evidence type="ECO:0000259" key="7">
    <source>
        <dbReference type="PROSITE" id="PS50296"/>
    </source>
</evidence>
<dbReference type="GO" id="GO:0006417">
    <property type="term" value="P:regulation of translation"/>
    <property type="evidence" value="ECO:0007669"/>
    <property type="project" value="UniProtKB-KW"/>
</dbReference>
<accession>T1INP3</accession>
<reference evidence="9" key="1">
    <citation type="submission" date="2011-05" db="EMBL/GenBank/DDBJ databases">
        <authorList>
            <person name="Richards S.R."/>
            <person name="Qu J."/>
            <person name="Jiang H."/>
            <person name="Jhangiani S.N."/>
            <person name="Agravi P."/>
            <person name="Goodspeed R."/>
            <person name="Gross S."/>
            <person name="Mandapat C."/>
            <person name="Jackson L."/>
            <person name="Mathew T."/>
            <person name="Pu L."/>
            <person name="Thornton R."/>
            <person name="Saada N."/>
            <person name="Wilczek-Boney K.B."/>
            <person name="Lee S."/>
            <person name="Kovar C."/>
            <person name="Wu Y."/>
            <person name="Scherer S.E."/>
            <person name="Worley K.C."/>
            <person name="Muzny D.M."/>
            <person name="Gibbs R."/>
        </authorList>
    </citation>
    <scope>NUCLEOTIDE SEQUENCE</scope>
    <source>
        <strain evidence="9">Brora</strain>
    </source>
</reference>
<feature type="domain" description="SUI1" evidence="7">
    <location>
        <begin position="76"/>
        <end position="146"/>
    </location>
</feature>
<comment type="function">
    <text evidence="1">Probably involved in translation.</text>
</comment>
<dbReference type="CDD" id="cd11566">
    <property type="entry name" value="eIF1_SUI1"/>
    <property type="match status" value="1"/>
</dbReference>
<dbReference type="EMBL" id="JH431195">
    <property type="status" value="NOT_ANNOTATED_CDS"/>
    <property type="molecule type" value="Genomic_DNA"/>
</dbReference>
<dbReference type="PROSITE" id="PS50296">
    <property type="entry name" value="SUI1"/>
    <property type="match status" value="1"/>
</dbReference>
<keyword evidence="4" id="KW-0648">Protein biosynthesis</keyword>
<keyword evidence="3" id="KW-0810">Translation regulation</keyword>
<evidence type="ECO:0000313" key="8">
    <source>
        <dbReference type="EnsemblMetazoa" id="SMAR002626-PA"/>
    </source>
</evidence>
<dbReference type="NCBIfam" id="TIGR01160">
    <property type="entry name" value="SUI1_MOF2"/>
    <property type="match status" value="1"/>
</dbReference>
<evidence type="ECO:0000256" key="3">
    <source>
        <dbReference type="ARBA" id="ARBA00022845"/>
    </source>
</evidence>
<organism evidence="8 9">
    <name type="scientific">Strigamia maritima</name>
    <name type="common">European centipede</name>
    <name type="synonym">Geophilus maritimus</name>
    <dbReference type="NCBI Taxonomy" id="126957"/>
    <lineage>
        <taxon>Eukaryota</taxon>
        <taxon>Metazoa</taxon>
        <taxon>Ecdysozoa</taxon>
        <taxon>Arthropoda</taxon>
        <taxon>Myriapoda</taxon>
        <taxon>Chilopoda</taxon>
        <taxon>Pleurostigmophora</taxon>
        <taxon>Geophilomorpha</taxon>
        <taxon>Linotaeniidae</taxon>
        <taxon>Strigamia</taxon>
    </lineage>
</organism>
<dbReference type="EnsemblMetazoa" id="SMAR002626-RA">
    <property type="protein sequence ID" value="SMAR002626-PA"/>
    <property type="gene ID" value="SMAR002626"/>
</dbReference>
<proteinExistence type="inferred from homology"/>
<reference evidence="8" key="2">
    <citation type="submission" date="2015-02" db="UniProtKB">
        <authorList>
            <consortium name="EnsemblMetazoa"/>
        </authorList>
    </citation>
    <scope>IDENTIFICATION</scope>
</reference>
<dbReference type="AlphaFoldDB" id="T1INP3"/>
<evidence type="ECO:0000256" key="5">
    <source>
        <dbReference type="ARBA" id="ARBA00042714"/>
    </source>
</evidence>
<name>T1INP3_STRMM</name>
<dbReference type="STRING" id="126957.T1INP3"/>
<dbReference type="OMA" id="GQDYIHI"/>
<dbReference type="InterPro" id="IPR001950">
    <property type="entry name" value="SUI1"/>
</dbReference>
<dbReference type="InterPro" id="IPR036877">
    <property type="entry name" value="SUI1_dom_sf"/>
</dbReference>
<sequence>MSHAITIRHFAAGKGSRRPHPNLLNLIESALATPLLITVSKRHKNICCMSIQNLNTFDPFADAIKGDDEGAQEGLIHIRIQQRNGRKTLTTVQGISNDYDKKKIVKACKKEFACNGTVVQHPEYGEVLQLQGDQRENICQFLTKMSIAKPEQLKVHGF</sequence>
<evidence type="ECO:0000256" key="2">
    <source>
        <dbReference type="ARBA" id="ARBA00005422"/>
    </source>
</evidence>
<evidence type="ECO:0000256" key="4">
    <source>
        <dbReference type="ARBA" id="ARBA00022917"/>
    </source>
</evidence>